<dbReference type="InterPro" id="IPR054722">
    <property type="entry name" value="PolX-like_BBD"/>
</dbReference>
<dbReference type="Pfam" id="PF22936">
    <property type="entry name" value="Pol_BBD"/>
    <property type="match status" value="1"/>
</dbReference>
<dbReference type="PANTHER" id="PTHR47481">
    <property type="match status" value="1"/>
</dbReference>
<evidence type="ECO:0000313" key="2">
    <source>
        <dbReference type="EMBL" id="KAL1234488.1"/>
    </source>
</evidence>
<keyword evidence="3" id="KW-1185">Reference proteome</keyword>
<evidence type="ECO:0000313" key="3">
    <source>
        <dbReference type="Proteomes" id="UP001558632"/>
    </source>
</evidence>
<organism evidence="2 3">
    <name type="scientific">Trichinella spiralis</name>
    <name type="common">Trichina worm</name>
    <dbReference type="NCBI Taxonomy" id="6334"/>
    <lineage>
        <taxon>Eukaryota</taxon>
        <taxon>Metazoa</taxon>
        <taxon>Ecdysozoa</taxon>
        <taxon>Nematoda</taxon>
        <taxon>Enoplea</taxon>
        <taxon>Dorylaimia</taxon>
        <taxon>Trichinellida</taxon>
        <taxon>Trichinellidae</taxon>
        <taxon>Trichinella</taxon>
    </lineage>
</organism>
<dbReference type="EMBL" id="JBEUSY010000410">
    <property type="protein sequence ID" value="KAL1234488.1"/>
    <property type="molecule type" value="Genomic_DNA"/>
</dbReference>
<dbReference type="Pfam" id="PF14223">
    <property type="entry name" value="Retrotran_gag_2"/>
    <property type="match status" value="1"/>
</dbReference>
<gene>
    <name evidence="2" type="ORF">TSPI_04870</name>
</gene>
<evidence type="ECO:0000259" key="1">
    <source>
        <dbReference type="Pfam" id="PF22936"/>
    </source>
</evidence>
<comment type="caution">
    <text evidence="2">The sequence shown here is derived from an EMBL/GenBank/DDBJ whole genome shotgun (WGS) entry which is preliminary data.</text>
</comment>
<reference evidence="2 3" key="1">
    <citation type="submission" date="2024-07" db="EMBL/GenBank/DDBJ databases">
        <title>Enhanced genomic and transcriptomic resources for Trichinella pseudospiralis and T. spiralis underpin the discovery of pronounced molecular differences between stages and species.</title>
        <authorList>
            <person name="Pasi K.K."/>
            <person name="La Rosa G."/>
            <person name="Gomez-Morales M.A."/>
            <person name="Tosini F."/>
            <person name="Sumanam S."/>
            <person name="Young N.D."/>
            <person name="Chang B.C."/>
            <person name="Robin G.B."/>
        </authorList>
    </citation>
    <scope>NUCLEOTIDE SEQUENCE [LARGE SCALE GENOMIC DNA]</scope>
    <source>
        <strain evidence="2">ISS534</strain>
    </source>
</reference>
<feature type="domain" description="Retrovirus-related Pol polyprotein from transposon TNT 1-94-like beta-barrel" evidence="1">
    <location>
        <begin position="260"/>
        <end position="343"/>
    </location>
</feature>
<dbReference type="PANTHER" id="PTHR47481:SF7">
    <property type="entry name" value="CCHC-TYPE DOMAIN-CONTAINING PROTEIN"/>
    <property type="match status" value="1"/>
</dbReference>
<sequence length="408" mass="46315">MSSMATDGDLGKPVIAKLNSSNYQLWKLKMKVLLMRDGLWDLVSQPKPCPIPEDWSRKECKAIAAICLTVEDDQLIHLAQLETAREMWQKLQRLHERASIGSKLYLMRKLYGMRFTHGTMQSHINGILEIVTQLRGLGKNIEDEDLVAIMLCSLPDSYSALFTALEGRDEADLTVEYVSGKLLDEYPRRSESCLDQRSNEVALNTTASNARSQFRASKATLTKYGVHHNELPPINQKTNAIQYRTFATGEKAYKGKIGDWYVDFGATSHMTCNRNFFESLERRKSTVYLADNTAIQAEGIGHGWLFCVTPDGTIEEIHVKDVLFIPSLETGLLSAQRITNNGYKIMFQDDTSLISYQKEVVAEAKLDGSLFKLKQKHQIDTALSVHTYACLHKWHRRMDTEIQKLSEN</sequence>
<name>A0ABR3KEV8_TRISP</name>
<accession>A0ABR3KEV8</accession>
<proteinExistence type="predicted"/>
<dbReference type="Proteomes" id="UP001558632">
    <property type="component" value="Unassembled WGS sequence"/>
</dbReference>
<protein>
    <submittedName>
        <fullName evidence="2">Retrovirus-related Pol polyprotein from transposon TNT 1-94</fullName>
    </submittedName>
</protein>